<evidence type="ECO:0000313" key="2">
    <source>
        <dbReference type="EMBL" id="TYZ23987.1"/>
    </source>
</evidence>
<accession>A0A5D6W7M1</accession>
<feature type="transmembrane region" description="Helical" evidence="1">
    <location>
        <begin position="12"/>
        <end position="29"/>
    </location>
</feature>
<dbReference type="OrthoDB" id="1666775at2"/>
<dbReference type="EMBL" id="VTOY01000002">
    <property type="protein sequence ID" value="TYZ23987.1"/>
    <property type="molecule type" value="Genomic_DNA"/>
</dbReference>
<gene>
    <name evidence="2" type="ORF">FZ040_04505</name>
</gene>
<name>A0A5D6W7M1_9FIRM</name>
<feature type="transmembrane region" description="Helical" evidence="1">
    <location>
        <begin position="97"/>
        <end position="117"/>
    </location>
</feature>
<sequence length="122" mass="13346">MKEVLSIFIKRLSWGLAALTLMLGSLLLARGEGGLIGALLLGYMAALVFVWNMAWRLWRIAEAPTGGAAKQMLWGLVLRMVVLLLVLLTAINISAKVFGVTALGFLLCYGMALFLLIHMNLR</sequence>
<evidence type="ECO:0000256" key="1">
    <source>
        <dbReference type="SAM" id="Phobius"/>
    </source>
</evidence>
<proteinExistence type="predicted"/>
<keyword evidence="3" id="KW-1185">Reference proteome</keyword>
<dbReference type="AlphaFoldDB" id="A0A5D6W7M1"/>
<keyword evidence="1" id="KW-0472">Membrane</keyword>
<dbReference type="RefSeq" id="WP_149170906.1">
    <property type="nucleotide sequence ID" value="NZ_VTOY01000002.1"/>
</dbReference>
<evidence type="ECO:0008006" key="4">
    <source>
        <dbReference type="Google" id="ProtNLM"/>
    </source>
</evidence>
<feature type="transmembrane region" description="Helical" evidence="1">
    <location>
        <begin position="35"/>
        <end position="53"/>
    </location>
</feature>
<organism evidence="2 3">
    <name type="scientific">Selenomonas ruminis</name>
    <dbReference type="NCBI Taxonomy" id="2593411"/>
    <lineage>
        <taxon>Bacteria</taxon>
        <taxon>Bacillati</taxon>
        <taxon>Bacillota</taxon>
        <taxon>Negativicutes</taxon>
        <taxon>Selenomonadales</taxon>
        <taxon>Selenomonadaceae</taxon>
        <taxon>Selenomonas</taxon>
    </lineage>
</organism>
<reference evidence="2 3" key="1">
    <citation type="submission" date="2019-08" db="EMBL/GenBank/DDBJ databases">
        <title>Selenomonas sp. mPRGC5 and Selenomonas sp. mPRGC8 isolated from ruminal fluid of dairy goat (Capra hircus).</title>
        <authorList>
            <person name="Poothong S."/>
            <person name="Nuengjamnong C."/>
            <person name="Tanasupawat S."/>
        </authorList>
    </citation>
    <scope>NUCLEOTIDE SEQUENCE [LARGE SCALE GENOMIC DNA]</scope>
    <source>
        <strain evidence="3">mPRGC5</strain>
    </source>
</reference>
<keyword evidence="1" id="KW-1133">Transmembrane helix</keyword>
<comment type="caution">
    <text evidence="2">The sequence shown here is derived from an EMBL/GenBank/DDBJ whole genome shotgun (WGS) entry which is preliminary data.</text>
</comment>
<feature type="transmembrane region" description="Helical" evidence="1">
    <location>
        <begin position="73"/>
        <end position="91"/>
    </location>
</feature>
<dbReference type="Proteomes" id="UP000323646">
    <property type="component" value="Unassembled WGS sequence"/>
</dbReference>
<evidence type="ECO:0000313" key="3">
    <source>
        <dbReference type="Proteomes" id="UP000323646"/>
    </source>
</evidence>
<protein>
    <recommendedName>
        <fullName evidence="4">ATP synthase subunit I</fullName>
    </recommendedName>
</protein>
<keyword evidence="1" id="KW-0812">Transmembrane</keyword>